<reference evidence="2 3" key="1">
    <citation type="journal article" date="2019" name="Environ. Microbiol.">
        <title>An active ?-lactamase is a part of an orchestrated cell wall stress resistance network of Bacillus subtilis and related rhizosphere species.</title>
        <authorList>
            <person name="Bucher T."/>
            <person name="Keren-Paz A."/>
            <person name="Hausser J."/>
            <person name="Olender T."/>
            <person name="Cytryn E."/>
            <person name="Kolodkin-Gal I."/>
        </authorList>
    </citation>
    <scope>NUCLEOTIDE SEQUENCE [LARGE SCALE GENOMIC DNA]</scope>
    <source>
        <strain evidence="2 3">I32</strain>
    </source>
</reference>
<feature type="transmembrane region" description="Helical" evidence="1">
    <location>
        <begin position="12"/>
        <end position="31"/>
    </location>
</feature>
<evidence type="ECO:0000313" key="3">
    <source>
        <dbReference type="Proteomes" id="UP000308444"/>
    </source>
</evidence>
<name>A0A9X9A3C7_BACCE</name>
<sequence length="72" mass="8087">KKSNYRLYGSTVFQLTCNTLFIGMLIFYVIYKKINIGQFVALTQMFNTSVGVTNQLVTGVSGVYSESLFISE</sequence>
<feature type="non-terminal residue" evidence="2">
    <location>
        <position position="72"/>
    </location>
</feature>
<proteinExistence type="predicted"/>
<dbReference type="EMBL" id="SZOH01002826">
    <property type="protein sequence ID" value="TKI93022.1"/>
    <property type="molecule type" value="Genomic_DNA"/>
</dbReference>
<feature type="non-terminal residue" evidence="2">
    <location>
        <position position="1"/>
    </location>
</feature>
<dbReference type="Proteomes" id="UP000308444">
    <property type="component" value="Unassembled WGS sequence"/>
</dbReference>
<keyword evidence="1" id="KW-0472">Membrane</keyword>
<comment type="caution">
    <text evidence="2">The sequence shown here is derived from an EMBL/GenBank/DDBJ whole genome shotgun (WGS) entry which is preliminary data.</text>
</comment>
<dbReference type="GO" id="GO:0005524">
    <property type="term" value="F:ATP binding"/>
    <property type="evidence" value="ECO:0007669"/>
    <property type="project" value="UniProtKB-KW"/>
</dbReference>
<keyword evidence="2" id="KW-0547">Nucleotide-binding</keyword>
<keyword evidence="1" id="KW-1133">Transmembrane helix</keyword>
<dbReference type="AlphaFoldDB" id="A0A9X9A3C7"/>
<protein>
    <submittedName>
        <fullName evidence="2">ABC transporter ATP-binding protein</fullName>
    </submittedName>
</protein>
<evidence type="ECO:0000313" key="2">
    <source>
        <dbReference type="EMBL" id="TKI93022.1"/>
    </source>
</evidence>
<organism evidence="2 3">
    <name type="scientific">Bacillus cereus</name>
    <dbReference type="NCBI Taxonomy" id="1396"/>
    <lineage>
        <taxon>Bacteria</taxon>
        <taxon>Bacillati</taxon>
        <taxon>Bacillota</taxon>
        <taxon>Bacilli</taxon>
        <taxon>Bacillales</taxon>
        <taxon>Bacillaceae</taxon>
        <taxon>Bacillus</taxon>
        <taxon>Bacillus cereus group</taxon>
    </lineage>
</organism>
<evidence type="ECO:0000256" key="1">
    <source>
        <dbReference type="SAM" id="Phobius"/>
    </source>
</evidence>
<keyword evidence="2" id="KW-0067">ATP-binding</keyword>
<gene>
    <name evidence="2" type="ORF">FC695_30615</name>
</gene>
<keyword evidence="1" id="KW-0812">Transmembrane</keyword>
<accession>A0A9X9A3C7</accession>